<dbReference type="GO" id="GO:0003906">
    <property type="term" value="F:DNA-(apurinic or apyrimidinic site) endonuclease activity"/>
    <property type="evidence" value="ECO:0007669"/>
    <property type="project" value="TreeGrafter"/>
</dbReference>
<gene>
    <name evidence="6" type="ORF">TSUD_245250</name>
</gene>
<keyword evidence="2" id="KW-0479">Metal-binding</keyword>
<evidence type="ECO:0000256" key="2">
    <source>
        <dbReference type="ARBA" id="ARBA00022723"/>
    </source>
</evidence>
<dbReference type="InterPro" id="IPR036691">
    <property type="entry name" value="Endo/exonu/phosph_ase_sf"/>
</dbReference>
<evidence type="ECO:0000256" key="5">
    <source>
        <dbReference type="SAM" id="MobiDB-lite"/>
    </source>
</evidence>
<dbReference type="PANTHER" id="PTHR22748">
    <property type="entry name" value="AP ENDONUCLEASE"/>
    <property type="match status" value="1"/>
</dbReference>
<dbReference type="GO" id="GO:0008081">
    <property type="term" value="F:phosphoric diester hydrolase activity"/>
    <property type="evidence" value="ECO:0007669"/>
    <property type="project" value="TreeGrafter"/>
</dbReference>
<protein>
    <recommendedName>
        <fullName evidence="8">Endonuclease/exonuclease/phosphatase domain-containing protein</fullName>
    </recommendedName>
</protein>
<organism evidence="6 7">
    <name type="scientific">Trifolium subterraneum</name>
    <name type="common">Subterranean clover</name>
    <dbReference type="NCBI Taxonomy" id="3900"/>
    <lineage>
        <taxon>Eukaryota</taxon>
        <taxon>Viridiplantae</taxon>
        <taxon>Streptophyta</taxon>
        <taxon>Embryophyta</taxon>
        <taxon>Tracheophyta</taxon>
        <taxon>Spermatophyta</taxon>
        <taxon>Magnoliopsida</taxon>
        <taxon>eudicotyledons</taxon>
        <taxon>Gunneridae</taxon>
        <taxon>Pentapetalae</taxon>
        <taxon>rosids</taxon>
        <taxon>fabids</taxon>
        <taxon>Fabales</taxon>
        <taxon>Fabaceae</taxon>
        <taxon>Papilionoideae</taxon>
        <taxon>50 kb inversion clade</taxon>
        <taxon>NPAAA clade</taxon>
        <taxon>Hologalegina</taxon>
        <taxon>IRL clade</taxon>
        <taxon>Trifolieae</taxon>
        <taxon>Trifolium</taxon>
    </lineage>
</organism>
<dbReference type="GO" id="GO:0046872">
    <property type="term" value="F:metal ion binding"/>
    <property type="evidence" value="ECO:0007669"/>
    <property type="project" value="UniProtKB-KW"/>
</dbReference>
<keyword evidence="3" id="KW-0378">Hydrolase</keyword>
<dbReference type="EMBL" id="DF973980">
    <property type="protein sequence ID" value="GAU43560.1"/>
    <property type="molecule type" value="Genomic_DNA"/>
</dbReference>
<keyword evidence="7" id="KW-1185">Reference proteome</keyword>
<dbReference type="AlphaFoldDB" id="A0A2Z6P353"/>
<dbReference type="SUPFAM" id="SSF56219">
    <property type="entry name" value="DNase I-like"/>
    <property type="match status" value="1"/>
</dbReference>
<sequence length="436" mass="48666">MVVDTMVEKMADGLEEEEDTRFQANMKVINSRADNEVRSVEEDLVNPKPPGEAVITCPDLVLNHPVASANYVSGIRNSPLVSGDQGSISICSPTVGLRSPVGEKWQETERRSKVSPVTNQSKEVSRQVSSDEAASSASVNNDLKHWVVMQGNAKVAEDDVREVGKVIGVTFNGDNENMFSVLARAGLVGTEKRQEVRKLVGNQNPSLLCIQETKLQSCDSTVCSSLWVTSPHAFSYRPSIGASGGLLTLWDCFEVDVWASESQEFVLWCHSRFIKAGKEFSVANVYAPCDLGAKQQLWDSLSVRIQALGRTRVCFCGDFNAVRSIEERRLGRGRPQPLDHLSFNSFIEDNNLIDLLLSGYCTHVARMRGLSYHFPLILAANEEEWGPRPSRMLKCWKDFPGYNIFVKDKWNSYQVDGWGGFVLKEKFKMIKMTLKD</sequence>
<comment type="cofactor">
    <cofactor evidence="1">
        <name>Mg(2+)</name>
        <dbReference type="ChEBI" id="CHEBI:18420"/>
    </cofactor>
</comment>
<dbReference type="InterPro" id="IPR004808">
    <property type="entry name" value="AP_endonuc_1"/>
</dbReference>
<dbReference type="Gene3D" id="3.60.10.10">
    <property type="entry name" value="Endonuclease/exonuclease/phosphatase"/>
    <property type="match status" value="1"/>
</dbReference>
<reference evidence="7" key="1">
    <citation type="journal article" date="2017" name="Front. Plant Sci.">
        <title>Climate Clever Clovers: New Paradigm to Reduce the Environmental Footprint of Ruminants by Breeding Low Methanogenic Forages Utilizing Haplotype Variation.</title>
        <authorList>
            <person name="Kaur P."/>
            <person name="Appels R."/>
            <person name="Bayer P.E."/>
            <person name="Keeble-Gagnere G."/>
            <person name="Wang J."/>
            <person name="Hirakawa H."/>
            <person name="Shirasawa K."/>
            <person name="Vercoe P."/>
            <person name="Stefanova K."/>
            <person name="Durmic Z."/>
            <person name="Nichols P."/>
            <person name="Revell C."/>
            <person name="Isobe S.N."/>
            <person name="Edwards D."/>
            <person name="Erskine W."/>
        </authorList>
    </citation>
    <scope>NUCLEOTIDE SEQUENCE [LARGE SCALE GENOMIC DNA]</scope>
    <source>
        <strain evidence="7">cv. Daliak</strain>
    </source>
</reference>
<dbReference type="GO" id="GO:0006284">
    <property type="term" value="P:base-excision repair"/>
    <property type="evidence" value="ECO:0007669"/>
    <property type="project" value="TreeGrafter"/>
</dbReference>
<evidence type="ECO:0008006" key="8">
    <source>
        <dbReference type="Google" id="ProtNLM"/>
    </source>
</evidence>
<feature type="region of interest" description="Disordered" evidence="5">
    <location>
        <begin position="101"/>
        <end position="136"/>
    </location>
</feature>
<accession>A0A2Z6P353</accession>
<evidence type="ECO:0000313" key="7">
    <source>
        <dbReference type="Proteomes" id="UP000242715"/>
    </source>
</evidence>
<dbReference type="OrthoDB" id="1432456at2759"/>
<evidence type="ECO:0000256" key="1">
    <source>
        <dbReference type="ARBA" id="ARBA00001946"/>
    </source>
</evidence>
<evidence type="ECO:0000256" key="4">
    <source>
        <dbReference type="ARBA" id="ARBA00022842"/>
    </source>
</evidence>
<dbReference type="PANTHER" id="PTHR22748:SF11">
    <property type="entry name" value="OS07G0184032 PROTEIN"/>
    <property type="match status" value="1"/>
</dbReference>
<keyword evidence="4" id="KW-0460">Magnesium</keyword>
<evidence type="ECO:0000256" key="3">
    <source>
        <dbReference type="ARBA" id="ARBA00022801"/>
    </source>
</evidence>
<name>A0A2Z6P353_TRISU</name>
<dbReference type="GO" id="GO:0008311">
    <property type="term" value="F:double-stranded DNA 3'-5' DNA exonuclease activity"/>
    <property type="evidence" value="ECO:0007669"/>
    <property type="project" value="TreeGrafter"/>
</dbReference>
<dbReference type="GO" id="GO:0005634">
    <property type="term" value="C:nucleus"/>
    <property type="evidence" value="ECO:0007669"/>
    <property type="project" value="TreeGrafter"/>
</dbReference>
<proteinExistence type="predicted"/>
<evidence type="ECO:0000313" key="6">
    <source>
        <dbReference type="EMBL" id="GAU43560.1"/>
    </source>
</evidence>
<dbReference type="Proteomes" id="UP000242715">
    <property type="component" value="Unassembled WGS sequence"/>
</dbReference>
<feature type="compositionally biased region" description="Polar residues" evidence="5">
    <location>
        <begin position="115"/>
        <end position="128"/>
    </location>
</feature>